<reference evidence="1 2" key="1">
    <citation type="journal article" date="1998" name="Science">
        <title>Genome sequence of the nematode C. elegans: a platform for investigating biology.</title>
        <authorList>
            <consortium name="The C. elegans sequencing consortium"/>
            <person name="Sulson J.E."/>
            <person name="Waterston R."/>
        </authorList>
    </citation>
    <scope>NUCLEOTIDE SEQUENCE [LARGE SCALE GENOMIC DNA]</scope>
    <source>
        <strain evidence="1 2">Bristol N2</strain>
    </source>
</reference>
<dbReference type="AlphaFoldDB" id="Q38G52"/>
<keyword evidence="2" id="KW-1185">Reference proteome</keyword>
<evidence type="ECO:0000313" key="3">
    <source>
        <dbReference type="WormBase" id="F23A7.8"/>
    </source>
</evidence>
<dbReference type="PaxDb" id="6239-F23A7.8"/>
<dbReference type="Bgee" id="WBGene00044638">
    <property type="expression patterns" value="Expressed in embryo and 3 other cell types or tissues"/>
</dbReference>
<protein>
    <submittedName>
        <fullName evidence="1">Ovule protein</fullName>
    </submittedName>
</protein>
<proteinExistence type="predicted"/>
<dbReference type="UCSC" id="F23A7.8">
    <property type="organism name" value="c. elegans"/>
</dbReference>
<dbReference type="AGR" id="WB:WBGene00044638"/>
<evidence type="ECO:0000313" key="1">
    <source>
        <dbReference type="EMBL" id="CAJ34989.1"/>
    </source>
</evidence>
<dbReference type="EMBL" id="BX284606">
    <property type="protein sequence ID" value="CAJ34989.1"/>
    <property type="molecule type" value="Genomic_DNA"/>
</dbReference>
<dbReference type="RefSeq" id="NP_001033542.1">
    <property type="nucleotide sequence ID" value="NM_001038453.3"/>
</dbReference>
<evidence type="ECO:0000313" key="2">
    <source>
        <dbReference type="Proteomes" id="UP000001940"/>
    </source>
</evidence>
<gene>
    <name evidence="1" type="ORF">CELE_F23A7.8</name>
    <name evidence="1 3" type="ORF">F23A7.8</name>
</gene>
<dbReference type="KEGG" id="cel:CELE_F23A7.8"/>
<organism evidence="1 2">
    <name type="scientific">Caenorhabditis elegans</name>
    <dbReference type="NCBI Taxonomy" id="6239"/>
    <lineage>
        <taxon>Eukaryota</taxon>
        <taxon>Metazoa</taxon>
        <taxon>Ecdysozoa</taxon>
        <taxon>Nematoda</taxon>
        <taxon>Chromadorea</taxon>
        <taxon>Rhabditida</taxon>
        <taxon>Rhabditina</taxon>
        <taxon>Rhabditomorpha</taxon>
        <taxon>Rhabditoidea</taxon>
        <taxon>Rhabditidae</taxon>
        <taxon>Peloderinae</taxon>
        <taxon>Caenorhabditis</taxon>
    </lineage>
</organism>
<dbReference type="IntAct" id="Q38G52">
    <property type="interactions" value="2"/>
</dbReference>
<name>Q38G52_CAEEL</name>
<accession>Q38G52</accession>
<dbReference type="Proteomes" id="UP000001940">
    <property type="component" value="Chromosome X"/>
</dbReference>
<dbReference type="GeneID" id="3896896"/>
<dbReference type="CTD" id="3896896"/>
<sequence length="67" mass="7358">MLQWGVDSSVGYNTDLQSTGHEFKSGLVPSGLLSLEIDEYSLGCHQTQCLMSMDKTEKRKVYSGVGD</sequence>
<dbReference type="InParanoid" id="Q38G52"/>
<dbReference type="HOGENOM" id="CLU_2814754_0_0_1"/>
<dbReference type="WormBase" id="F23A7.8">
    <property type="protein sequence ID" value="CE39148"/>
    <property type="gene ID" value="WBGene00044638"/>
</dbReference>